<accession>A0A7Y6TZ66</accession>
<sequence>MSSATSAHCNKCGGDRNHSILHVAQTSWSDSSDAYEVHGNEVYEMLSCLGCETVKLRHTSHFSEDTDGPSVVYYPPAIFRRPPEWLGNLWFEVDLAYEFVDRLLKEIYVALQNNLPSLAAMGVRALLEQIMISKVGDQGTFSKNMSAFESQGYVSSLQRKRLETILEAGHAAIHRSFAPNRSDVITLVDIAEHIVETVYLHERKVIELGKRVPPKA</sequence>
<dbReference type="EMBL" id="JABWMJ010000023">
    <property type="protein sequence ID" value="NUZ08988.1"/>
    <property type="molecule type" value="Genomic_DNA"/>
</dbReference>
<comment type="caution">
    <text evidence="2">The sequence shown here is derived from an EMBL/GenBank/DDBJ whole genome shotgun (WGS) entry which is preliminary data.</text>
</comment>
<dbReference type="InterPro" id="IPR025285">
    <property type="entry name" value="DUF4145"/>
</dbReference>
<dbReference type="Pfam" id="PF13643">
    <property type="entry name" value="DUF4145"/>
    <property type="match status" value="1"/>
</dbReference>
<dbReference type="Proteomes" id="UP000529637">
    <property type="component" value="Unassembled WGS sequence"/>
</dbReference>
<evidence type="ECO:0000313" key="2">
    <source>
        <dbReference type="EMBL" id="NUZ08988.1"/>
    </source>
</evidence>
<reference evidence="2 3" key="1">
    <citation type="submission" date="2020-06" db="EMBL/GenBank/DDBJ databases">
        <title>Schlegella sp. ID0723 isolated from air conditioner.</title>
        <authorList>
            <person name="Kim D.Y."/>
            <person name="Kim D.-U."/>
        </authorList>
    </citation>
    <scope>NUCLEOTIDE SEQUENCE [LARGE SCALE GENOMIC DNA]</scope>
    <source>
        <strain evidence="2 3">ID0723</strain>
    </source>
</reference>
<evidence type="ECO:0000259" key="1">
    <source>
        <dbReference type="Pfam" id="PF13643"/>
    </source>
</evidence>
<evidence type="ECO:0000313" key="3">
    <source>
        <dbReference type="Proteomes" id="UP000529637"/>
    </source>
</evidence>
<dbReference type="AlphaFoldDB" id="A0A7Y6TZ66"/>
<gene>
    <name evidence="2" type="ORF">HQN59_24920</name>
</gene>
<proteinExistence type="predicted"/>
<protein>
    <submittedName>
        <fullName evidence="2">DUF4145 domain-containing protein</fullName>
    </submittedName>
</protein>
<feature type="domain" description="DUF4145" evidence="1">
    <location>
        <begin position="105"/>
        <end position="191"/>
    </location>
</feature>
<name>A0A7Y6TZ66_9BURK</name>
<keyword evidence="3" id="KW-1185">Reference proteome</keyword>
<organism evidence="2 3">
    <name type="scientific">Piscinibacter koreensis</name>
    <dbReference type="NCBI Taxonomy" id="2742824"/>
    <lineage>
        <taxon>Bacteria</taxon>
        <taxon>Pseudomonadati</taxon>
        <taxon>Pseudomonadota</taxon>
        <taxon>Betaproteobacteria</taxon>
        <taxon>Burkholderiales</taxon>
        <taxon>Sphaerotilaceae</taxon>
        <taxon>Piscinibacter</taxon>
    </lineage>
</organism>